<sequence length="254" mass="27894">ETKQWAKTKPGTDVKIQAPPRTSSEPQVSADATDEAGARHDRPLTREEEERQRGALQGTDNSLTPAGDSGRVDNSPVDNEGRLSSPVQSSTGDAGKNLAGSNVLDLSRGDADGIGNAETEAGGENPDEDEEAEVTVTLRKTDDTKPELPENVQKLLEDSIKKEFKKNGGRDDGSQPLSFDTDHSFQRDRTVHVIQSEDDEGKTNRYIFIFGFNNFNDESAEKQRQSQLEENYEFVYSNDRNDKNKKSLTSGTGS</sequence>
<feature type="compositionally biased region" description="Basic and acidic residues" evidence="1">
    <location>
        <begin position="36"/>
        <end position="53"/>
    </location>
</feature>
<evidence type="ECO:0000313" key="3">
    <source>
        <dbReference type="Proteomes" id="UP000271974"/>
    </source>
</evidence>
<evidence type="ECO:0000313" key="2">
    <source>
        <dbReference type="EMBL" id="RUS90050.1"/>
    </source>
</evidence>
<feature type="region of interest" description="Disordered" evidence="1">
    <location>
        <begin position="164"/>
        <end position="184"/>
    </location>
</feature>
<keyword evidence="3" id="KW-1185">Reference proteome</keyword>
<protein>
    <submittedName>
        <fullName evidence="2">Uncharacterized protein</fullName>
    </submittedName>
</protein>
<name>A0A3S1AEX0_ELYCH</name>
<feature type="compositionally biased region" description="Basic and acidic residues" evidence="1">
    <location>
        <begin position="164"/>
        <end position="173"/>
    </location>
</feature>
<organism evidence="2 3">
    <name type="scientific">Elysia chlorotica</name>
    <name type="common">Eastern emerald elysia</name>
    <name type="synonym">Sea slug</name>
    <dbReference type="NCBI Taxonomy" id="188477"/>
    <lineage>
        <taxon>Eukaryota</taxon>
        <taxon>Metazoa</taxon>
        <taxon>Spiralia</taxon>
        <taxon>Lophotrochozoa</taxon>
        <taxon>Mollusca</taxon>
        <taxon>Gastropoda</taxon>
        <taxon>Heterobranchia</taxon>
        <taxon>Euthyneura</taxon>
        <taxon>Panpulmonata</taxon>
        <taxon>Sacoglossa</taxon>
        <taxon>Placobranchoidea</taxon>
        <taxon>Plakobranchidae</taxon>
        <taxon>Elysia</taxon>
    </lineage>
</organism>
<proteinExistence type="predicted"/>
<feature type="region of interest" description="Disordered" evidence="1">
    <location>
        <begin position="1"/>
        <end position="131"/>
    </location>
</feature>
<feature type="non-terminal residue" evidence="2">
    <location>
        <position position="1"/>
    </location>
</feature>
<dbReference type="Proteomes" id="UP000271974">
    <property type="component" value="Unassembled WGS sequence"/>
</dbReference>
<evidence type="ECO:0000256" key="1">
    <source>
        <dbReference type="SAM" id="MobiDB-lite"/>
    </source>
</evidence>
<gene>
    <name evidence="2" type="ORF">EGW08_002163</name>
</gene>
<accession>A0A3S1AEX0</accession>
<dbReference type="EMBL" id="RQTK01000041">
    <property type="protein sequence ID" value="RUS90050.1"/>
    <property type="molecule type" value="Genomic_DNA"/>
</dbReference>
<dbReference type="AlphaFoldDB" id="A0A3S1AEX0"/>
<comment type="caution">
    <text evidence="2">The sequence shown here is derived from an EMBL/GenBank/DDBJ whole genome shotgun (WGS) entry which is preliminary data.</text>
</comment>
<reference evidence="2 3" key="1">
    <citation type="submission" date="2019-01" db="EMBL/GenBank/DDBJ databases">
        <title>A draft genome assembly of the solar-powered sea slug Elysia chlorotica.</title>
        <authorList>
            <person name="Cai H."/>
            <person name="Li Q."/>
            <person name="Fang X."/>
            <person name="Li J."/>
            <person name="Curtis N.E."/>
            <person name="Altenburger A."/>
            <person name="Shibata T."/>
            <person name="Feng M."/>
            <person name="Maeda T."/>
            <person name="Schwartz J.A."/>
            <person name="Shigenobu S."/>
            <person name="Lundholm N."/>
            <person name="Nishiyama T."/>
            <person name="Yang H."/>
            <person name="Hasebe M."/>
            <person name="Li S."/>
            <person name="Pierce S.K."/>
            <person name="Wang J."/>
        </authorList>
    </citation>
    <scope>NUCLEOTIDE SEQUENCE [LARGE SCALE GENOMIC DNA]</scope>
    <source>
        <strain evidence="2">EC2010</strain>
        <tissue evidence="2">Whole organism of an adult</tissue>
    </source>
</reference>
<feature type="region of interest" description="Disordered" evidence="1">
    <location>
        <begin position="234"/>
        <end position="254"/>
    </location>
</feature>